<dbReference type="Proteomes" id="UP000523362">
    <property type="component" value="Unassembled WGS sequence"/>
</dbReference>
<dbReference type="Pfam" id="PF01408">
    <property type="entry name" value="GFO_IDH_MocA"/>
    <property type="match status" value="1"/>
</dbReference>
<protein>
    <submittedName>
        <fullName evidence="3">Gfo/Idh/MocA family oxidoreductase</fullName>
    </submittedName>
</protein>
<dbReference type="InterPro" id="IPR000683">
    <property type="entry name" value="Gfo/Idh/MocA-like_OxRdtase_N"/>
</dbReference>
<dbReference type="InterPro" id="IPR051317">
    <property type="entry name" value="Gfo/Idh/MocA_oxidoreduct"/>
</dbReference>
<sequence length="349" mass="38397">MKKYQIVIIGYGGMGSYHVTLASAADNLEVRGVFDILEEKRAAAAEKGLEIYPSFEAVLADEKVDAVLIATPNDSHKELAIQALEAGKHVVCEKPVTMSSEDLLVIMDTAKKEQKHFMVHQNRRWDEDFLIIKEMMEQKTIGDVFHLESRVHGANGIPGDWRHLKAHGGGMVLDWGVHLLDQLLFVIDSNVKSVSANLSYALGDEVDDGFVSFITFENGITAQVEVGTTNFIKLPRWYVKGTEGTAIIHDWDLSGEVVKPNALAGLSEPTPIQAGQGLTKTMAPPSEEATDTIPLVAPGKLATTFYNNFVDVLNKKSEPIVQNEEVYQVLKLIEAIFQAAETNKTIHSV</sequence>
<organism evidence="3 4">
    <name type="scientific">Listeria seeligeri</name>
    <dbReference type="NCBI Taxonomy" id="1640"/>
    <lineage>
        <taxon>Bacteria</taxon>
        <taxon>Bacillati</taxon>
        <taxon>Bacillota</taxon>
        <taxon>Bacilli</taxon>
        <taxon>Bacillales</taxon>
        <taxon>Listeriaceae</taxon>
        <taxon>Listeria</taxon>
    </lineage>
</organism>
<dbReference type="Pfam" id="PF22725">
    <property type="entry name" value="GFO_IDH_MocA_C3"/>
    <property type="match status" value="1"/>
</dbReference>
<dbReference type="SUPFAM" id="SSF55347">
    <property type="entry name" value="Glyceraldehyde-3-phosphate dehydrogenase-like, C-terminal domain"/>
    <property type="match status" value="1"/>
</dbReference>
<dbReference type="EMBL" id="JAARRG010000002">
    <property type="protein sequence ID" value="MBC1485651.1"/>
    <property type="molecule type" value="Genomic_DNA"/>
</dbReference>
<evidence type="ECO:0000259" key="2">
    <source>
        <dbReference type="Pfam" id="PF22725"/>
    </source>
</evidence>
<dbReference type="AlphaFoldDB" id="A0A7X0X1W1"/>
<proteinExistence type="predicted"/>
<dbReference type="PANTHER" id="PTHR43708:SF8">
    <property type="entry name" value="OXIDOREDUCTASE"/>
    <property type="match status" value="1"/>
</dbReference>
<evidence type="ECO:0000313" key="4">
    <source>
        <dbReference type="Proteomes" id="UP000523362"/>
    </source>
</evidence>
<evidence type="ECO:0000313" key="3">
    <source>
        <dbReference type="EMBL" id="MBC1485651.1"/>
    </source>
</evidence>
<gene>
    <name evidence="3" type="ORF">HB897_05325</name>
</gene>
<dbReference type="InterPro" id="IPR055170">
    <property type="entry name" value="GFO_IDH_MocA-like_dom"/>
</dbReference>
<dbReference type="InterPro" id="IPR036291">
    <property type="entry name" value="NAD(P)-bd_dom_sf"/>
</dbReference>
<evidence type="ECO:0000259" key="1">
    <source>
        <dbReference type="Pfam" id="PF01408"/>
    </source>
</evidence>
<name>A0A7X0X1W1_LISSE</name>
<comment type="caution">
    <text evidence="3">The sequence shown here is derived from an EMBL/GenBank/DDBJ whole genome shotgun (WGS) entry which is preliminary data.</text>
</comment>
<feature type="domain" description="GFO/IDH/MocA-like oxidoreductase" evidence="2">
    <location>
        <begin position="131"/>
        <end position="246"/>
    </location>
</feature>
<dbReference type="RefSeq" id="WP_185383471.1">
    <property type="nucleotide sequence ID" value="NZ_JAARRG010000002.1"/>
</dbReference>
<dbReference type="PANTHER" id="PTHR43708">
    <property type="entry name" value="CONSERVED EXPRESSED OXIDOREDUCTASE (EUROFUNG)"/>
    <property type="match status" value="1"/>
</dbReference>
<dbReference type="SUPFAM" id="SSF51735">
    <property type="entry name" value="NAD(P)-binding Rossmann-fold domains"/>
    <property type="match status" value="1"/>
</dbReference>
<dbReference type="Gene3D" id="3.40.50.720">
    <property type="entry name" value="NAD(P)-binding Rossmann-like Domain"/>
    <property type="match status" value="1"/>
</dbReference>
<feature type="domain" description="Gfo/Idh/MocA-like oxidoreductase N-terminal" evidence="1">
    <location>
        <begin position="5"/>
        <end position="120"/>
    </location>
</feature>
<reference evidence="3 4" key="1">
    <citation type="submission" date="2020-03" db="EMBL/GenBank/DDBJ databases">
        <title>Soil Listeria distribution.</title>
        <authorList>
            <person name="Liao J."/>
            <person name="Wiedmann M."/>
        </authorList>
    </citation>
    <scope>NUCLEOTIDE SEQUENCE [LARGE SCALE GENOMIC DNA]</scope>
    <source>
        <strain evidence="3 4">FSL L7-1560</strain>
    </source>
</reference>
<dbReference type="GO" id="GO:0000166">
    <property type="term" value="F:nucleotide binding"/>
    <property type="evidence" value="ECO:0007669"/>
    <property type="project" value="InterPro"/>
</dbReference>
<accession>A0A7X0X1W1</accession>
<dbReference type="Gene3D" id="3.30.360.10">
    <property type="entry name" value="Dihydrodipicolinate Reductase, domain 2"/>
    <property type="match status" value="1"/>
</dbReference>